<evidence type="ECO:0000256" key="4">
    <source>
        <dbReference type="ARBA" id="ARBA00022984"/>
    </source>
</evidence>
<gene>
    <name evidence="8" type="ORF">HKD39_06600</name>
</gene>
<keyword evidence="3 6" id="KW-0133">Cell shape</keyword>
<keyword evidence="5 6" id="KW-0961">Cell wall biogenesis/degradation</keyword>
<dbReference type="CDD" id="cd16913">
    <property type="entry name" value="YkuD_like"/>
    <property type="match status" value="1"/>
</dbReference>
<dbReference type="GO" id="GO:0008360">
    <property type="term" value="P:regulation of cell shape"/>
    <property type="evidence" value="ECO:0007669"/>
    <property type="project" value="UniProtKB-UniRule"/>
</dbReference>
<keyword evidence="4 6" id="KW-0573">Peptidoglycan synthesis</keyword>
<keyword evidence="2" id="KW-0808">Transferase</keyword>
<dbReference type="SUPFAM" id="SSF47090">
    <property type="entry name" value="PGBD-like"/>
    <property type="match status" value="1"/>
</dbReference>
<dbReference type="InterPro" id="IPR036365">
    <property type="entry name" value="PGBD-like_sf"/>
</dbReference>
<keyword evidence="9" id="KW-1185">Reference proteome</keyword>
<feature type="active site" description="Nucleophile" evidence="6">
    <location>
        <position position="183"/>
    </location>
</feature>
<evidence type="ECO:0000256" key="6">
    <source>
        <dbReference type="PROSITE-ProRule" id="PRU01373"/>
    </source>
</evidence>
<dbReference type="InterPro" id="IPR050979">
    <property type="entry name" value="LD-transpeptidase"/>
</dbReference>
<dbReference type="UniPathway" id="UPA00219"/>
<protein>
    <submittedName>
        <fullName evidence="8">Murein L,D-transpeptidase</fullName>
    </submittedName>
</protein>
<accession>A0A849A7D0</accession>
<dbReference type="GO" id="GO:0005576">
    <property type="term" value="C:extracellular region"/>
    <property type="evidence" value="ECO:0007669"/>
    <property type="project" value="TreeGrafter"/>
</dbReference>
<evidence type="ECO:0000259" key="7">
    <source>
        <dbReference type="PROSITE" id="PS52029"/>
    </source>
</evidence>
<name>A0A849A7D0_9ACTN</name>
<evidence type="ECO:0000256" key="1">
    <source>
        <dbReference type="ARBA" id="ARBA00004752"/>
    </source>
</evidence>
<evidence type="ECO:0000313" key="9">
    <source>
        <dbReference type="Proteomes" id="UP000562984"/>
    </source>
</evidence>
<dbReference type="PANTHER" id="PTHR30582:SF2">
    <property type="entry name" value="L,D-TRANSPEPTIDASE YCIB-RELATED"/>
    <property type="match status" value="1"/>
</dbReference>
<dbReference type="GO" id="GO:0016740">
    <property type="term" value="F:transferase activity"/>
    <property type="evidence" value="ECO:0007669"/>
    <property type="project" value="UniProtKB-KW"/>
</dbReference>
<dbReference type="InterPro" id="IPR038063">
    <property type="entry name" value="Transpep_catalytic_dom"/>
</dbReference>
<dbReference type="InterPro" id="IPR036366">
    <property type="entry name" value="PGBDSf"/>
</dbReference>
<dbReference type="PROSITE" id="PS52029">
    <property type="entry name" value="LD_TPASE"/>
    <property type="match status" value="1"/>
</dbReference>
<evidence type="ECO:0000256" key="5">
    <source>
        <dbReference type="ARBA" id="ARBA00023316"/>
    </source>
</evidence>
<dbReference type="SUPFAM" id="SSF141523">
    <property type="entry name" value="L,D-transpeptidase catalytic domain-like"/>
    <property type="match status" value="1"/>
</dbReference>
<evidence type="ECO:0000313" key="8">
    <source>
        <dbReference type="EMBL" id="NNG35383.1"/>
    </source>
</evidence>
<dbReference type="Pfam" id="PF01471">
    <property type="entry name" value="PG_binding_1"/>
    <property type="match status" value="1"/>
</dbReference>
<feature type="active site" description="Proton donor/acceptor" evidence="6">
    <location>
        <position position="169"/>
    </location>
</feature>
<proteinExistence type="predicted"/>
<reference evidence="8 9" key="1">
    <citation type="submission" date="2020-05" db="EMBL/GenBank/DDBJ databases">
        <title>Nakamurella sp. DB0629 isolated from air conditioner.</title>
        <authorList>
            <person name="Kim D.H."/>
            <person name="Kim D.-U."/>
        </authorList>
    </citation>
    <scope>NUCLEOTIDE SEQUENCE [LARGE SCALE GENOMIC DNA]</scope>
    <source>
        <strain evidence="8 9">DB0629</strain>
    </source>
</reference>
<dbReference type="EMBL" id="JABEND010000003">
    <property type="protein sequence ID" value="NNG35383.1"/>
    <property type="molecule type" value="Genomic_DNA"/>
</dbReference>
<dbReference type="PANTHER" id="PTHR30582">
    <property type="entry name" value="L,D-TRANSPEPTIDASE"/>
    <property type="match status" value="1"/>
</dbReference>
<comment type="pathway">
    <text evidence="1 6">Cell wall biogenesis; peptidoglycan biosynthesis.</text>
</comment>
<dbReference type="Gene3D" id="1.10.101.10">
    <property type="entry name" value="PGBD-like superfamily/PGBD"/>
    <property type="match status" value="1"/>
</dbReference>
<evidence type="ECO:0000256" key="2">
    <source>
        <dbReference type="ARBA" id="ARBA00022679"/>
    </source>
</evidence>
<evidence type="ECO:0000256" key="3">
    <source>
        <dbReference type="ARBA" id="ARBA00022960"/>
    </source>
</evidence>
<dbReference type="GO" id="GO:0018104">
    <property type="term" value="P:peptidoglycan-protein cross-linking"/>
    <property type="evidence" value="ECO:0007669"/>
    <property type="project" value="TreeGrafter"/>
</dbReference>
<organism evidence="8 9">
    <name type="scientific">Nakamurella aerolata</name>
    <dbReference type="NCBI Taxonomy" id="1656892"/>
    <lineage>
        <taxon>Bacteria</taxon>
        <taxon>Bacillati</taxon>
        <taxon>Actinomycetota</taxon>
        <taxon>Actinomycetes</taxon>
        <taxon>Nakamurellales</taxon>
        <taxon>Nakamurellaceae</taxon>
        <taxon>Nakamurella</taxon>
    </lineage>
</organism>
<dbReference type="InterPro" id="IPR005490">
    <property type="entry name" value="LD_TPept_cat_dom"/>
</dbReference>
<feature type="domain" description="L,D-TPase catalytic" evidence="7">
    <location>
        <begin position="77"/>
        <end position="209"/>
    </location>
</feature>
<comment type="caution">
    <text evidence="8">The sequence shown here is derived from an EMBL/GenBank/DDBJ whole genome shotgun (WGS) entry which is preliminary data.</text>
</comment>
<sequence length="209" mass="22962">MLKTGSSGTEVQQLQQQLLDLGYWLETADGNYGQTTQQAVMAYQKAAGIPADGVAGPQTLEAIKQQVQPQPRTTSGDAIEIDLPKQLIYIVQGGELKYTINTSTGTGQPYTQEVEVDNPDGTTTKEVVSDVAITPTGEYQIQRGIDGMRKSKLGKLWRPRYFYEGWAIHGAEYIPNYPASHGCARMSNAAIDFIWANDLAPIGMKVWVY</sequence>
<dbReference type="Gene3D" id="2.40.440.10">
    <property type="entry name" value="L,D-transpeptidase catalytic domain-like"/>
    <property type="match status" value="1"/>
</dbReference>
<dbReference type="GO" id="GO:0071555">
    <property type="term" value="P:cell wall organization"/>
    <property type="evidence" value="ECO:0007669"/>
    <property type="project" value="UniProtKB-UniRule"/>
</dbReference>
<dbReference type="AlphaFoldDB" id="A0A849A7D0"/>
<dbReference type="GO" id="GO:0071972">
    <property type="term" value="F:peptidoglycan L,D-transpeptidase activity"/>
    <property type="evidence" value="ECO:0007669"/>
    <property type="project" value="TreeGrafter"/>
</dbReference>
<dbReference type="InterPro" id="IPR002477">
    <property type="entry name" value="Peptidoglycan-bd-like"/>
</dbReference>
<dbReference type="Pfam" id="PF03734">
    <property type="entry name" value="YkuD"/>
    <property type="match status" value="1"/>
</dbReference>
<dbReference type="Proteomes" id="UP000562984">
    <property type="component" value="Unassembled WGS sequence"/>
</dbReference>